<dbReference type="AlphaFoldDB" id="A0A6J7DL35"/>
<dbReference type="EMBL" id="CAFBLM010000024">
    <property type="protein sequence ID" value="CAB4869019.1"/>
    <property type="molecule type" value="Genomic_DNA"/>
</dbReference>
<dbReference type="Gene3D" id="3.30.420.40">
    <property type="match status" value="2"/>
</dbReference>
<dbReference type="InterPro" id="IPR000600">
    <property type="entry name" value="ROK"/>
</dbReference>
<dbReference type="SUPFAM" id="SSF53067">
    <property type="entry name" value="Actin-like ATPase domain"/>
    <property type="match status" value="1"/>
</dbReference>
<reference evidence="1" key="1">
    <citation type="submission" date="2020-05" db="EMBL/GenBank/DDBJ databases">
        <authorList>
            <person name="Chiriac C."/>
            <person name="Salcher M."/>
            <person name="Ghai R."/>
            <person name="Kavagutti S V."/>
        </authorList>
    </citation>
    <scope>NUCLEOTIDE SEQUENCE</scope>
</reference>
<dbReference type="PANTHER" id="PTHR18964:SF173">
    <property type="entry name" value="GLUCOKINASE"/>
    <property type="match status" value="1"/>
</dbReference>
<dbReference type="PROSITE" id="PS01125">
    <property type="entry name" value="ROK"/>
    <property type="match status" value="1"/>
</dbReference>
<dbReference type="PANTHER" id="PTHR18964">
    <property type="entry name" value="ROK (REPRESSOR, ORF, KINASE) FAMILY"/>
    <property type="match status" value="1"/>
</dbReference>
<sequence length="313" mass="32041">MLNVGVDIGGTKTVVGLVADDGTIVASHKVATPTHDGALIVEATVGAIERVMGQERPLAIGIGVAGLVDRSGAEVLFAPHLDFANFPLAQVVQQRTGLDCVLENDATATAWAEYRFGAGRDCRSIVAVTVGTGLGGGIILNGELIRGANGTAGEIGHIPWVRDGLPCACGSLGCLEQYVSGTSLTRKARTLVDEQRSTYLHKACEGDSQQLTGAMVTDGARAGDAQCLGLLNELGHELGAGLSAMVATVDPDIVVIGGGVSSAGELLLQPAREAFAARVIGAHYRELPPIVLAECGEDAAMIGAADLARGLTR</sequence>
<name>A0A6J7DL35_9ZZZZ</name>
<dbReference type="InterPro" id="IPR049874">
    <property type="entry name" value="ROK_cs"/>
</dbReference>
<organism evidence="1">
    <name type="scientific">freshwater metagenome</name>
    <dbReference type="NCBI Taxonomy" id="449393"/>
    <lineage>
        <taxon>unclassified sequences</taxon>
        <taxon>metagenomes</taxon>
        <taxon>ecological metagenomes</taxon>
    </lineage>
</organism>
<gene>
    <name evidence="1" type="ORF">UFOPK3401_00695</name>
</gene>
<accession>A0A6J7DL35</accession>
<dbReference type="Pfam" id="PF00480">
    <property type="entry name" value="ROK"/>
    <property type="match status" value="1"/>
</dbReference>
<protein>
    <submittedName>
        <fullName evidence="1">Unannotated protein</fullName>
    </submittedName>
</protein>
<evidence type="ECO:0000313" key="1">
    <source>
        <dbReference type="EMBL" id="CAB4869019.1"/>
    </source>
</evidence>
<proteinExistence type="predicted"/>
<dbReference type="InterPro" id="IPR043129">
    <property type="entry name" value="ATPase_NBD"/>
</dbReference>